<evidence type="ECO:0000313" key="8">
    <source>
        <dbReference type="Proteomes" id="UP001187531"/>
    </source>
</evidence>
<feature type="coiled-coil region" evidence="4">
    <location>
        <begin position="960"/>
        <end position="1318"/>
    </location>
</feature>
<evidence type="ECO:0000256" key="4">
    <source>
        <dbReference type="SAM" id="Coils"/>
    </source>
</evidence>
<comment type="subcellular location">
    <subcellularLocation>
        <location evidence="1">Cytoplasm</location>
    </subcellularLocation>
</comment>
<feature type="coiled-coil region" evidence="4">
    <location>
        <begin position="1351"/>
        <end position="1378"/>
    </location>
</feature>
<feature type="coiled-coil region" evidence="4">
    <location>
        <begin position="239"/>
        <end position="400"/>
    </location>
</feature>
<gene>
    <name evidence="7" type="ORF">QYM36_016180</name>
</gene>
<dbReference type="GO" id="GO:0005813">
    <property type="term" value="C:centrosome"/>
    <property type="evidence" value="ECO:0007669"/>
    <property type="project" value="TreeGrafter"/>
</dbReference>
<feature type="compositionally biased region" description="Low complexity" evidence="5">
    <location>
        <begin position="1431"/>
        <end position="1450"/>
    </location>
</feature>
<evidence type="ECO:0000259" key="6">
    <source>
        <dbReference type="Pfam" id="PF19047"/>
    </source>
</evidence>
<protein>
    <recommendedName>
        <fullName evidence="6">HOOK N-terminal domain-containing protein</fullName>
    </recommendedName>
</protein>
<feature type="region of interest" description="Disordered" evidence="5">
    <location>
        <begin position="1380"/>
        <end position="1464"/>
    </location>
</feature>
<evidence type="ECO:0000256" key="5">
    <source>
        <dbReference type="SAM" id="MobiDB-lite"/>
    </source>
</evidence>
<feature type="coiled-coil region" evidence="4">
    <location>
        <begin position="447"/>
        <end position="654"/>
    </location>
</feature>
<feature type="region of interest" description="Disordered" evidence="5">
    <location>
        <begin position="1568"/>
        <end position="1593"/>
    </location>
</feature>
<comment type="caution">
    <text evidence="7">The sequence shown here is derived from an EMBL/GenBank/DDBJ whole genome shotgun (WGS) entry which is preliminary data.</text>
</comment>
<dbReference type="GO" id="GO:0008017">
    <property type="term" value="F:microtubule binding"/>
    <property type="evidence" value="ECO:0007669"/>
    <property type="project" value="TreeGrafter"/>
</dbReference>
<dbReference type="Pfam" id="PF19047">
    <property type="entry name" value="HOOK_N"/>
    <property type="match status" value="1"/>
</dbReference>
<keyword evidence="2" id="KW-0963">Cytoplasm</keyword>
<sequence>MASVDEPLAVTEFMNSALVCWLNSFSKNGKSEKELDYLDLANGPFLEEVLNQIDSRTFSFKSCPVVDVYSRIRNLDLIVRSLKTFYEEILGQLIVVRLPDPVIVAKDPISEKAIADIELLLLLILGCAVQGPRKESVISDITKLPVDTQHSIVECIQHVTDNPRSIWCSEWSSPSKIEPEQKDALYVILVDHVKRLVKERDDYASQVVQLVLQEVSTDVKTPSSVSSTSSSVSDRHHTAVELADLKAKLRRFRQELEEKVEALSECKDDLEATKQALAKAKQENLELIQDARAGKAYRDELDIVRERASKVDRLEIELQRYRDKVNDIDFYKARVEELREDNRILEETKEMLETQLENSRKRVEQLSELEGDILKYKTQINNLVLERDAEREKIHELMEENAHLTLFSKMSLTESAQMTEVDILKIKSDSGNTSLSEQLSNDTLAKLRRLELENQKLVAAIENLKEEAFRESSSKILELEKENKRLSLKVNQFLESSQKEKLRISEYEVQLEDCKAQIKKLEAIVETLNASKDRIVEEFQTEKAQLEETVETLRERQHKTNNDRLREVEAENKSLASTSHQLQSQISRIEFEKQQLSKQFEKLKASNENLLEVENQKQKIEDENKGLRLSLESIKEFQQKFQILEAEHSDLLIEHKRLLKIADNLKSNCSKMDSLQQENMKMSGETQRLSRTIDNLKLNASRLAEAETEKDDLRRSQQLLKSQLEAAKLDRAKLEELETTNSSLSLDNQKYQRTIENLQRKLEDIEREVRETEQENQKLNKTVETLKSSTRRLNDLEKETTDLEAENHRLDRENKSLVKEVNRLKNSLEIKENSIDELTMRMSTLERENKRFQKDHELQQSQISRLVEIEQEHREFMQSQAVEKKTLKTLREDLVQEKLKRQHLASELDILTANLERIGLNKEKLNNVSALQWNGDTSNAEQERYKALESMLEGVLKGSLEAKEQRIVALEARLEESSNRNSELRNELKLVKKDYEALKQRHKEVQKEAESDNALENNAVCLPSGMKEVLELKDHLIDLERQNAVLEIENQNLRSNATTHKEESGLLQSQISILQSQLNSVQSYVEEYKSQKSDLQSLNAQLQVENTTLLSKADSLATQNGQLQSLSTQYEREKLQLSRQQEELQSRLEQMVNDQEQLQRLHEQLAGEYEQLAAEKETLKNGHKEAKLECKTLQDKITELTSGQEELTRIRTSLDNEKERLQSDARSLANLRAEHSRLKDDFRTLFLANERMKTEYKGLQVEYKSLKQDNNSLKLKQTEMQGDLSDCRDQITSLGVELSKLSGKCDVLTQLNAALEEDRRSLMSQVSLLLAQYHDLLTQTLEDRDHYHTEEKSFTDKLNHLMRQKEKLEEKIMDQYKRMDNNCSKNTAGGTRSFERGFGSNLVRKMRKASTDLINRVPRSRSRNRDGTEPLDGNDNSSISSGSGSASLDSGSEKRSSPQDMMNGDTHALLEEDENENHKTPPGALFRRSMPIISLSSLETNFKNSHSSDTLNNFHSLDSNEIQVGEEAANMQIKNSRLSLDSSNSAHQSFDRNSSFSALNAGSRRPLVLGAESSGNDPINNDKGGDETSAGCRGDESFKVEACQDDRSICGVTRTNRPSGVVAPILTPTNRVAPLLRTDVGGSANRISSTPINVSSPVTTPQPRGTPSLVNTTHINVSIEERSNEPRLPPPPRPFPRTGIDSTSGRSLPSDSIIPPLPSRSAQNRRSTIPSTPPQIPPRSNTEPPATNESTSGVTSSERNDVNSIWYEYGCV</sequence>
<evidence type="ECO:0000256" key="1">
    <source>
        <dbReference type="ARBA" id="ARBA00004496"/>
    </source>
</evidence>
<feature type="compositionally biased region" description="Polar residues" evidence="5">
    <location>
        <begin position="1381"/>
        <end position="1390"/>
    </location>
</feature>
<organism evidence="7 8">
    <name type="scientific">Artemia franciscana</name>
    <name type="common">Brine shrimp</name>
    <name type="synonym">Artemia sanfranciscana</name>
    <dbReference type="NCBI Taxonomy" id="6661"/>
    <lineage>
        <taxon>Eukaryota</taxon>
        <taxon>Metazoa</taxon>
        <taxon>Ecdysozoa</taxon>
        <taxon>Arthropoda</taxon>
        <taxon>Crustacea</taxon>
        <taxon>Branchiopoda</taxon>
        <taxon>Anostraca</taxon>
        <taxon>Artemiidae</taxon>
        <taxon>Artemia</taxon>
    </lineage>
</organism>
<feature type="coiled-coil region" evidence="4">
    <location>
        <begin position="696"/>
        <end position="862"/>
    </location>
</feature>
<dbReference type="EMBL" id="JAVRJZ010000020">
    <property type="protein sequence ID" value="KAK2706070.1"/>
    <property type="molecule type" value="Genomic_DNA"/>
</dbReference>
<accession>A0AA88HBQ1</accession>
<reference evidence="7" key="1">
    <citation type="submission" date="2023-07" db="EMBL/GenBank/DDBJ databases">
        <title>Chromosome-level genome assembly of Artemia franciscana.</title>
        <authorList>
            <person name="Jo E."/>
        </authorList>
    </citation>
    <scope>NUCLEOTIDE SEQUENCE</scope>
    <source>
        <tissue evidence="7">Whole body</tissue>
    </source>
</reference>
<dbReference type="CDD" id="cd22223">
    <property type="entry name" value="HkD_HkRP"/>
    <property type="match status" value="1"/>
</dbReference>
<dbReference type="InterPro" id="IPR043936">
    <property type="entry name" value="HOOK_N"/>
</dbReference>
<proteinExistence type="predicted"/>
<feature type="domain" description="HOOK N-terminal" evidence="6">
    <location>
        <begin position="16"/>
        <end position="157"/>
    </location>
</feature>
<name>A0AA88HBQ1_ARTSF</name>
<dbReference type="InterPro" id="IPR036872">
    <property type="entry name" value="CH_dom_sf"/>
</dbReference>
<feature type="compositionally biased region" description="Polar residues" evidence="5">
    <location>
        <begin position="1740"/>
        <end position="1757"/>
    </location>
</feature>
<keyword evidence="8" id="KW-1185">Reference proteome</keyword>
<dbReference type="Gene3D" id="1.10.418.10">
    <property type="entry name" value="Calponin-like domain"/>
    <property type="match status" value="1"/>
</dbReference>
<evidence type="ECO:0000313" key="7">
    <source>
        <dbReference type="EMBL" id="KAK2706070.1"/>
    </source>
</evidence>
<dbReference type="SUPFAM" id="SSF116907">
    <property type="entry name" value="Hook domain"/>
    <property type="match status" value="1"/>
</dbReference>
<dbReference type="GO" id="GO:0031122">
    <property type="term" value="P:cytoplasmic microtubule organization"/>
    <property type="evidence" value="ECO:0007669"/>
    <property type="project" value="TreeGrafter"/>
</dbReference>
<evidence type="ECO:0000256" key="3">
    <source>
        <dbReference type="ARBA" id="ARBA00023054"/>
    </source>
</evidence>
<feature type="region of interest" description="Disordered" evidence="5">
    <location>
        <begin position="1642"/>
        <end position="1760"/>
    </location>
</feature>
<dbReference type="Gene3D" id="1.10.287.1490">
    <property type="match status" value="1"/>
</dbReference>
<dbReference type="PANTHER" id="PTHR18947:SF28">
    <property type="entry name" value="GIRDIN, ISOFORM A"/>
    <property type="match status" value="1"/>
</dbReference>
<dbReference type="GO" id="GO:0005737">
    <property type="term" value="C:cytoplasm"/>
    <property type="evidence" value="ECO:0007669"/>
    <property type="project" value="UniProtKB-SubCell"/>
</dbReference>
<dbReference type="PANTHER" id="PTHR18947">
    <property type="entry name" value="HOOK PROTEINS"/>
    <property type="match status" value="1"/>
</dbReference>
<dbReference type="GO" id="GO:0030705">
    <property type="term" value="P:cytoskeleton-dependent intracellular transport"/>
    <property type="evidence" value="ECO:0007669"/>
    <property type="project" value="InterPro"/>
</dbReference>
<evidence type="ECO:0000256" key="2">
    <source>
        <dbReference type="ARBA" id="ARBA00022490"/>
    </source>
</evidence>
<keyword evidence="3 4" id="KW-0175">Coiled coil</keyword>
<dbReference type="Proteomes" id="UP001187531">
    <property type="component" value="Unassembled WGS sequence"/>
</dbReference>
<feature type="compositionally biased region" description="Polar residues" evidence="5">
    <location>
        <begin position="1645"/>
        <end position="1676"/>
    </location>
</feature>
<dbReference type="GO" id="GO:0051959">
    <property type="term" value="F:dynein light intermediate chain binding"/>
    <property type="evidence" value="ECO:0007669"/>
    <property type="project" value="TreeGrafter"/>
</dbReference>